<dbReference type="PANTHER" id="PTHR24019">
    <property type="entry name" value="ADIPOLIN"/>
    <property type="match status" value="1"/>
</dbReference>
<keyword evidence="3 5" id="KW-0732">Signal</keyword>
<dbReference type="EMBL" id="CH991558">
    <property type="protein sequence ID" value="EDQ87600.1"/>
    <property type="molecule type" value="Genomic_DNA"/>
</dbReference>
<evidence type="ECO:0000256" key="3">
    <source>
        <dbReference type="ARBA" id="ARBA00022729"/>
    </source>
</evidence>
<dbReference type="PANTHER" id="PTHR24019:SF5">
    <property type="entry name" value="ADIPOLIN"/>
    <property type="match status" value="1"/>
</dbReference>
<feature type="disulfide bond" evidence="4">
    <location>
        <begin position="94"/>
        <end position="112"/>
    </location>
</feature>
<dbReference type="KEGG" id="mbr:MONBRDRAFT_33257"/>
<feature type="disulfide bond" evidence="4">
    <location>
        <begin position="142"/>
        <end position="160"/>
    </location>
</feature>
<dbReference type="InterPro" id="IPR001611">
    <property type="entry name" value="Leu-rich_rpt"/>
</dbReference>
<feature type="disulfide bond" evidence="4">
    <location>
        <begin position="91"/>
        <end position="104"/>
    </location>
</feature>
<feature type="repeat" description="TNFR-Cys" evidence="4">
    <location>
        <begin position="117"/>
        <end position="160"/>
    </location>
</feature>
<dbReference type="InParanoid" id="A9V4E4"/>
<proteinExistence type="predicted"/>
<name>A9V4E4_MONBE</name>
<comment type="caution">
    <text evidence="4">Lacks conserved residue(s) required for the propagation of feature annotation.</text>
</comment>
<feature type="disulfide bond" evidence="4">
    <location>
        <begin position="139"/>
        <end position="152"/>
    </location>
</feature>
<dbReference type="GO" id="GO:0005179">
    <property type="term" value="F:hormone activity"/>
    <property type="evidence" value="ECO:0000318"/>
    <property type="project" value="GO_Central"/>
</dbReference>
<reference evidence="7 8" key="1">
    <citation type="journal article" date="2008" name="Nature">
        <title>The genome of the choanoflagellate Monosiga brevicollis and the origin of metazoans.</title>
        <authorList>
            <consortium name="JGI Sequencing"/>
            <person name="King N."/>
            <person name="Westbrook M.J."/>
            <person name="Young S.L."/>
            <person name="Kuo A."/>
            <person name="Abedin M."/>
            <person name="Chapman J."/>
            <person name="Fairclough S."/>
            <person name="Hellsten U."/>
            <person name="Isogai Y."/>
            <person name="Letunic I."/>
            <person name="Marr M."/>
            <person name="Pincus D."/>
            <person name="Putnam N."/>
            <person name="Rokas A."/>
            <person name="Wright K.J."/>
            <person name="Zuzow R."/>
            <person name="Dirks W."/>
            <person name="Good M."/>
            <person name="Goodstein D."/>
            <person name="Lemons D."/>
            <person name="Li W."/>
            <person name="Lyons J.B."/>
            <person name="Morris A."/>
            <person name="Nichols S."/>
            <person name="Richter D.J."/>
            <person name="Salamov A."/>
            <person name="Bork P."/>
            <person name="Lim W.A."/>
            <person name="Manning G."/>
            <person name="Miller W.T."/>
            <person name="McGinnis W."/>
            <person name="Shapiro H."/>
            <person name="Tjian R."/>
            <person name="Grigoriev I.V."/>
            <person name="Rokhsar D."/>
        </authorList>
    </citation>
    <scope>NUCLEOTIDE SEQUENCE [LARGE SCALE GENOMIC DNA]</scope>
    <source>
        <strain evidence="8">MX1 / ATCC 50154</strain>
    </source>
</reference>
<evidence type="ECO:0000256" key="1">
    <source>
        <dbReference type="ARBA" id="ARBA00004613"/>
    </source>
</evidence>
<feature type="signal peptide" evidence="5">
    <location>
        <begin position="1"/>
        <end position="29"/>
    </location>
</feature>
<evidence type="ECO:0000313" key="8">
    <source>
        <dbReference type="Proteomes" id="UP000001357"/>
    </source>
</evidence>
<evidence type="ECO:0000259" key="6">
    <source>
        <dbReference type="PROSITE" id="PS50050"/>
    </source>
</evidence>
<dbReference type="PROSITE" id="PS50050">
    <property type="entry name" value="TNFR_NGFR_2"/>
    <property type="match status" value="2"/>
</dbReference>
<feature type="chain" id="PRO_5002742760" description="TNFR-Cys domain-containing protein" evidence="5">
    <location>
        <begin position="30"/>
        <end position="5031"/>
    </location>
</feature>
<dbReference type="RefSeq" id="XP_001747520.1">
    <property type="nucleotide sequence ID" value="XM_001747468.1"/>
</dbReference>
<dbReference type="GeneID" id="5892747"/>
<dbReference type="eggNOG" id="ENOG502S38J">
    <property type="taxonomic scope" value="Eukaryota"/>
</dbReference>
<organism evidence="7 8">
    <name type="scientific">Monosiga brevicollis</name>
    <name type="common">Choanoflagellate</name>
    <dbReference type="NCBI Taxonomy" id="81824"/>
    <lineage>
        <taxon>Eukaryota</taxon>
        <taxon>Choanoflagellata</taxon>
        <taxon>Craspedida</taxon>
        <taxon>Salpingoecidae</taxon>
        <taxon>Monosiga</taxon>
    </lineage>
</organism>
<feature type="domain" description="TNFR-Cys" evidence="6">
    <location>
        <begin position="117"/>
        <end position="160"/>
    </location>
</feature>
<evidence type="ECO:0000256" key="4">
    <source>
        <dbReference type="PROSITE-ProRule" id="PRU00206"/>
    </source>
</evidence>
<protein>
    <recommendedName>
        <fullName evidence="6">TNFR-Cys domain-containing protein</fullName>
    </recommendedName>
</protein>
<evidence type="ECO:0000313" key="7">
    <source>
        <dbReference type="EMBL" id="EDQ87600.1"/>
    </source>
</evidence>
<evidence type="ECO:0000256" key="2">
    <source>
        <dbReference type="ARBA" id="ARBA00022525"/>
    </source>
</evidence>
<sequence>MATNSRFGVSLGMALLISALLLLTLGTQATACTSTTDTICQACTPCPTTHYESSACTSSSDRVCSLCDSCAANTFRSAPCTRQSNTQCTPCTACTTGQYMARNCTPHADAMCATCASCPAHHYEHAACTANANTDCRACSRCPAGQYQASACTADSDTVCTTCTVCASYEFVISPCTAEHDTICGFGSPDVATSLQIQIGSSDLLALQSAGFAAQSSDLYLAPDLALVDSYGNGLATASEYVRIADIGTDTLSPELQTFSADLNANFLRLSFSEAVNVSSFNTSALSLSATGLVPELSLRDTSAVVALAQNQVMQVNLSETQVDAIKSSLLLGRNRTTLYLHVAANLVYDFAGNVLTTPAHSLLPTTFQPDLTIPEPVLAAFNLSLGHLSITFDEVVSTTLLLPTALYCDGVQLGEITAAASTATLPRSRTMDFVLGSSTLNSIKANNAYVPDGTFVLRFPAGAASDRDGNHMLPVNVTASTAPDVVSPTLTWAAINFDSNLLQVEFDEPIVTRYAIPNRVHINDGQGTSFNMSGANLLVSKSQLATLYLPNTLIEAMKQEDGFATNATGLLLALDPGAFLDTSNNSNSAVAGFPLANYTADAVQPAPVTAVLDMNLGQLTLTFNESIQTNSINASAVQLYDQITAGRVVPLHEASILVDAVLISNPAVASTATVVVLELSSTELNQAKQFQYNASYLAVQVDTAFAVDVFGNPTLAQNLPLTGFVADSTSPTLEQLTVDLNASTITLQLSEAVDVGSFNLSALLFMGINDTTFRFPTLTPESSATSAIDTVFVFAIPEATATAIKSSDALFVQQNDTWALNATSSLVVDYSDNSLSFLPAPLSVSLITDQRQPLLVAYSLNMTNGAPPISITLTFNEPVLLDSSNWSLATLASAEAGNPAAETLSLADTVLVSSSKYAAVVTATLSEATWVRLTDYDNTILVSAATSYLNLHEGFVQDSSGQASATVANQLPASYELDLIHPEALDALLDMSALELSLTFSEPVILASLNASRLIVRSADANVSLAGSSVVAGGALAATSLTLELASLAAEQLKASGNFGTAVVDASVVLLAGSVTDEAENPARVAQLPLTSIVPDTTRPTIDSISLNMSSGVVQIRFSEPVNASSVDLARLFLEASANAATSLRLQDPSAIISVLDRRDLVIAFSNTQANEIRAQAGLARDQASSYFRFSEAFVKDMSGNPLGAQTLEVTVYHPDIIPPYLVSFEVDMSDEAISLTFSEPVNASTFELVTMVIVNRYANVSTNLSQATVTAATTLASSVTLTMSAALADDLKRQDLCSGTIQDCFLNLDAGYVTGADAIAARADALQATSVVADDQGPSLAYHGFSIYNADTAQLTMLFDESISLSSLNFSGFSLRSVFDEATPAISLSGAVALTATDGPQIVIQLANDTIDALQREDAICTIRSNCYLYLSAGAVQDRAGNPSLAVDENDASTLVRTFVRDTTAPYIVSYAFNMSSGELSLSYSEIVDGSLVLASLSLQGRPDAVSSEIVTLAGGAVSGRNERTMTVDLLTSDVRALKLRLIGTSAATLFLNVEAGAARDKAIPQNPSAATVKLPVSDYYADTIAPSLASFSVNLNQRLLTLVFAEPVLLNTFNAEGNASIVLQSMANESTESVSLTTTLDEGQDNVSATVVLVMTAQNVLSIKAEANLGTSTSNTFLSINGWILTDTSGNFNAPIPNNEAIAASELLQDATRVELVSFDLDFALRTVTLRFSDPVRASTFRARAVSFVSGAVDPASVALSTSTCSSPDGFVLVIDLSPADMAVLLDKDNFGDNTSNTFLVMSATAFDDVNGFDVIAVTEDAPMQASSVVLDTTAPTVVSVTIDLGAGSLAVNFSEPMLQALNATGVALTTNASMPALLSQELQLYPGSSSVQWSSDNTSVVLSLAQADAGWLKRAQVASGTFNASFPSLLGRDRSGIGSEASIVVITSVVLDTQGPTVLSYVLNMNNGSLTLYFDEPVLVASLNTSYLAAAPSGSALDILSQGVALRQHSAAEAGSDGLTVTLSVEERANLLLAGVGASAANTSFATEAGLVMDLFGNALATAAVLPNLTLFADEEAPLLVTFTLNMDDHTVVLEFSETLAAPVELDRLTLHNPDRSFEFSLENQTATAPTGVTLRVNLHANAQNAINLATDFGATLSATLISVDAGAVQDLSGVAINVLANRSADFIVADATAPAVLSVVLDLTAHELIYSFDEIINVSSVVATAVTMTINNTAVLAVTGAAATPPTRASSVTFGLAPEAYRQVLLSLNGESTIAASIDIEVNFARDVWGNGVVASESNVTIQADLERPTITSASLNLTTELVTIILSEPVQEDLVNVTGLTLCSDINCSEQIALTPSMVSSTTVVGDASNVVQIGMSSLLIDSIQASPVLGTTVNNTFFRAEAATVVDLAGNPLSANVLQASSVFGDTIPPVFTSISVNMTALTISVSFEEYVNGDALNMSLLLLHNGSDLVPVTGASIALGLTKTAVVQLDETFAHQILSEANLLISLVTSVFTLQAGFVQDAFANPNDEQAGVQAAAYTADLRRPWLEYLSLNLDAGSMTLVVSEPFHLASVNMSRLHLAGMDALTAASIDVFNLTTVTISLDEPTLHDLKKLENVTTGSPALAFEFDEAFLTDVAGNVMLADTLSLNQFVADSTGPLLEVMALNMNIGQMSLTFNEPVNPVSIDLAQLTFLGLAGVREELDASSATIVTVTNPLEIKLNLTSTLLNELRLKYLARDATTSLLNVKAGFVDDTTGNPLSSDVNITASVFVADATAPTITSYSLDLTDDVLLLTFSEVVNTTTFNRTALSLLDTDDSLLSLALTLVAPEIVLSQVIEADLSQISANRVKEAVGAAISLNTTRLVASDAFVQDTAGNPAVAITVASALEADVLVDDNRSATILNVELNLNAGTLSISFSESIDLASSDISRISAVGSDSAVVILASSFLNLSASVNDLIVVQLSNDDLNELKSLAGLAFNGDQATLVVARGLVVDWNGISSAASNTSLTAYVPDVSAPRVVAASLLVHQRELVLEMDEVLSLPSVVPASIRIMDGATPVALPPSSVPTVENQSVLVFPLDNATIESLKSIARLEETPYPVQLSLLAGAVTDMAGNDVSTTLKDFELVVADQDQAVATGFNFTQNAGGTMSIVFSEPINATTANASRAILLDARAQTFSLRLREAQYIEAEGLYQVMFIVSSADSNNIKAAPLCTAASDCFLSLEEGFILDLNGDPSAAVSAANALQTQVFQADEDGPVLQQFASLNLSTGVLVLSFNEPVAPQSVNFSRSRLESSLLVSSGNDVVILQAVLASNEPVLELRATLTTATLNAIKITRGRLCGSTGTCFLRLDAGFVTDTAGNAVAGTSTDDLDRFNRRTQDQPSTLALDQAGPVLQSFSLNMDTRVLTLIFDEPLDASTLAPTGLVVVQNNNETAEVPLSGSASTTVSGSYLRTVSITISTADLISIKADQDLATSAANTRLALLSGVISDLSANPNVATATPLSPTTFTPDSVAPTTFTFSSIDLNEGLFILTFAEPVDNASLACDRVFLANSASTIVYNLTQCSSQESGSQRLVLTLHLSEADLEAINRQSGLGTARSDSYLGLRAGAIADTQGNAIFAIAPIQASTFVALLPAELEAYTLDLNLGQLVLTFSMAMDESTLVPAQMQLQNNRSEAAASLVVVLGSSASVVSNEGTVLTIGLTQANLDILRATADGLLAAPLGAATSNTYLAMTSEAIKDVRAQAVLSVLRTNAQQAAAVVVDATIPELESFNMSMNAGTLNLVFSEPLLPNLINVTACQLVGLDNVSVALAADAVDVTAYTHPILQNAARRFWVTLSAPVLRSLKLALGVARNASTAKIQCAAELGTDVQLVPSAPVALLEPTGFESDLTAPVVTSVELDLTRGQVTVAFDEPVRIGNATGLALAASSGGAAVPLSFSGAQVELDTVAVLNLTTSALNDLKARSDLATRANNSWFQLPAGLVEDLFFNPSLVEERMADVVVSDSQAPEPTHVHINGDTGTLAVYFDEPVMPGLQQDLILGINGTNITLDAGSAVITQDTPTVIQFDMATSARNTAMIASNGQLASVALSLIVPADSVLDTTGNGNQAKTLTDAAVVVVSEDVSAPYPTSFVLDLFRGTLDLALSEPIRSSSVQLSLLGLTDNTTYVMFTGSSTYSGTTQHVHVDLAAVDLDAIKANLPVLLMDNTTTLFIQTGAFADLAGNLISNTSILSSFVNLDTNAPSLDSFTLVMDTGVLTLVFNETVNASSLQVAQLALQSSFAAGPTLPISASILTSVPDREVSLQLTPEYMNKLKNAGIISVSACWLVAEAGAVRDMSARPALPLLSGLTAKQAAAVTPDSVGPIIISFNVSLDTGLLYLEFNEPVDTSTFDLTAASLSEVQNRTAYSGVNTVTAMVGSTPVTVYEPYENFTRLGLTRSAVQSRAFVTVLIDTATLDLFEMRKATDFALNTTTAYFFANSSFVRDLSGNLLQATSDQAGVAPSAVEADSSSPLVTSYTLNHTANAISLIVLFDEPVASLNESLIRLGNSTYRPPVLPSALALSADGLSLTINLDRNATNMLKAAQLLQGQDTSALDLFDVADYRGNTIGNNALPFTPSVFVSDTVAPSLLEAGLNLNLLTLRLTFDEPLRAGVVPASISIGNGTFSIDLPSDTTVQRFENVVQLSLTSATAFTLRSLDNFADSGATSLLTFTSLLGADMFGNPVTAVTDFEPAFQSDTTGPSFTTVSLNLTSGLLVIEFDEPLQSSVNLSALSLDSSYWSLQGLPSTASAPALSGEVIDFTSVQLELEASVLDRLKVLQQSRIENGELRLKVTSRFVRDTGGTSNDAAQTTSFSVYGDTLPPVIVSSVLDLNNSQLVLNMSEVTQVDSLEASKISLKHPSTGSTVPLSSATWTRGSQQHILQGSLPQSLINELMLAFEDQVPSINALLVVAVAAVEDFAANDNAATEIAVSNVVADERAPVLESFTLNMNLGILDLTFNEIMDLASLQRTLFEIVNAAGESDSLFAP</sequence>
<accession>A9V4E4</accession>
<feature type="domain" description="TNFR-Cys" evidence="6">
    <location>
        <begin position="69"/>
        <end position="112"/>
    </location>
</feature>
<gene>
    <name evidence="7" type="ORF">MONBRDRAFT_33257</name>
</gene>
<feature type="repeat" description="TNFR-Cys" evidence="4">
    <location>
        <begin position="69"/>
        <end position="112"/>
    </location>
</feature>
<dbReference type="SMART" id="SM00208">
    <property type="entry name" value="TNFR"/>
    <property type="match status" value="3"/>
</dbReference>
<keyword evidence="8" id="KW-1185">Reference proteome</keyword>
<dbReference type="InterPro" id="IPR052136">
    <property type="entry name" value="Adipolin/Erythroferrone-rel"/>
</dbReference>
<dbReference type="Gene3D" id="2.10.50.10">
    <property type="entry name" value="Tumor Necrosis Factor Receptor, subunit A, domain 2"/>
    <property type="match status" value="2"/>
</dbReference>
<dbReference type="PROSITE" id="PS00652">
    <property type="entry name" value="TNFR_NGFR_1"/>
    <property type="match status" value="1"/>
</dbReference>
<keyword evidence="2" id="KW-0964">Secreted</keyword>
<keyword evidence="4" id="KW-1015">Disulfide bond</keyword>
<dbReference type="PROSITE" id="PS51450">
    <property type="entry name" value="LRR"/>
    <property type="match status" value="1"/>
</dbReference>
<dbReference type="Proteomes" id="UP000001357">
    <property type="component" value="Unassembled WGS sequence"/>
</dbReference>
<comment type="subcellular location">
    <subcellularLocation>
        <location evidence="1">Secreted</location>
    </subcellularLocation>
</comment>
<dbReference type="OMA" id="HYESSAC"/>
<dbReference type="Pfam" id="PF00020">
    <property type="entry name" value="TNFR_c6"/>
    <property type="match status" value="2"/>
</dbReference>
<evidence type="ECO:0000256" key="5">
    <source>
        <dbReference type="SAM" id="SignalP"/>
    </source>
</evidence>
<dbReference type="InterPro" id="IPR001368">
    <property type="entry name" value="TNFR/NGFR_Cys_rich_reg"/>
</dbReference>
<dbReference type="GO" id="GO:0005615">
    <property type="term" value="C:extracellular space"/>
    <property type="evidence" value="ECO:0000318"/>
    <property type="project" value="GO_Central"/>
</dbReference>